<evidence type="ECO:0000256" key="2">
    <source>
        <dbReference type="HAMAP-Rule" id="MF_01940"/>
    </source>
</evidence>
<gene>
    <name evidence="3" type="ORF">C7438_0450</name>
</gene>
<comment type="function">
    <text evidence="2">Hydrolyzes RNA 2',3'-cyclic phosphodiester to an RNA 2'-phosphomonoester.</text>
</comment>
<evidence type="ECO:0000313" key="4">
    <source>
        <dbReference type="Proteomes" id="UP000267019"/>
    </source>
</evidence>
<dbReference type="InterPro" id="IPR009097">
    <property type="entry name" value="Cyclic_Pdiesterase"/>
</dbReference>
<feature type="short sequence motif" description="HXTX 1" evidence="2">
    <location>
        <begin position="53"/>
        <end position="56"/>
    </location>
</feature>
<dbReference type="EMBL" id="RBIJ01000001">
    <property type="protein sequence ID" value="RKQ88808.1"/>
    <property type="molecule type" value="Genomic_DNA"/>
</dbReference>
<dbReference type="GO" id="GO:0008664">
    <property type="term" value="F:RNA 2',3'-cyclic 3'-phosphodiesterase activity"/>
    <property type="evidence" value="ECO:0007669"/>
    <property type="project" value="UniProtKB-EC"/>
</dbReference>
<dbReference type="Pfam" id="PF13563">
    <property type="entry name" value="2_5_RNA_ligase2"/>
    <property type="match status" value="1"/>
</dbReference>
<keyword evidence="1 2" id="KW-0378">Hydrolase</keyword>
<dbReference type="NCBIfam" id="TIGR02258">
    <property type="entry name" value="2_5_ligase"/>
    <property type="match status" value="1"/>
</dbReference>
<accession>A0A660L5V2</accession>
<evidence type="ECO:0000256" key="1">
    <source>
        <dbReference type="ARBA" id="ARBA00022801"/>
    </source>
</evidence>
<name>A0A660L5V2_9BACL</name>
<feature type="active site" description="Proton donor" evidence="2">
    <location>
        <position position="53"/>
    </location>
</feature>
<feature type="short sequence motif" description="HXTX 2" evidence="2">
    <location>
        <begin position="140"/>
        <end position="143"/>
    </location>
</feature>
<feature type="active site" description="Proton acceptor" evidence="2">
    <location>
        <position position="140"/>
    </location>
</feature>
<dbReference type="Proteomes" id="UP000267019">
    <property type="component" value="Unassembled WGS sequence"/>
</dbReference>
<comment type="similarity">
    <text evidence="2">Belongs to the 2H phosphoesterase superfamily. ThpR family.</text>
</comment>
<dbReference type="HAMAP" id="MF_01940">
    <property type="entry name" value="RNA_CPDase"/>
    <property type="match status" value="1"/>
</dbReference>
<dbReference type="GO" id="GO:0016874">
    <property type="term" value="F:ligase activity"/>
    <property type="evidence" value="ECO:0007669"/>
    <property type="project" value="UniProtKB-KW"/>
</dbReference>
<evidence type="ECO:0000313" key="3">
    <source>
        <dbReference type="EMBL" id="RKQ88808.1"/>
    </source>
</evidence>
<dbReference type="RefSeq" id="WP_121443707.1">
    <property type="nucleotide sequence ID" value="NZ_RBIJ01000001.1"/>
</dbReference>
<comment type="catalytic activity">
    <reaction evidence="2">
        <text>a 3'-end 2',3'-cyclophospho-ribonucleotide-RNA + H2O = a 3'-end 2'-phospho-ribonucleotide-RNA + H(+)</text>
        <dbReference type="Rhea" id="RHEA:11828"/>
        <dbReference type="Rhea" id="RHEA-COMP:10464"/>
        <dbReference type="Rhea" id="RHEA-COMP:17353"/>
        <dbReference type="ChEBI" id="CHEBI:15377"/>
        <dbReference type="ChEBI" id="CHEBI:15378"/>
        <dbReference type="ChEBI" id="CHEBI:83064"/>
        <dbReference type="ChEBI" id="CHEBI:173113"/>
        <dbReference type="EC" id="3.1.4.58"/>
    </reaction>
</comment>
<dbReference type="GO" id="GO:0004113">
    <property type="term" value="F:2',3'-cyclic-nucleotide 3'-phosphodiesterase activity"/>
    <property type="evidence" value="ECO:0007669"/>
    <property type="project" value="InterPro"/>
</dbReference>
<dbReference type="AlphaFoldDB" id="A0A660L5V2"/>
<organism evidence="3 4">
    <name type="scientific">Brockia lithotrophica</name>
    <dbReference type="NCBI Taxonomy" id="933949"/>
    <lineage>
        <taxon>Bacteria</taxon>
        <taxon>Bacillati</taxon>
        <taxon>Bacillota</taxon>
        <taxon>Bacilli</taxon>
        <taxon>Bacillales</taxon>
        <taxon>Bacillales Family X. Incertae Sedis</taxon>
        <taxon>Brockia</taxon>
    </lineage>
</organism>
<protein>
    <recommendedName>
        <fullName evidence="2">RNA 2',3'-cyclic phosphodiesterase</fullName>
        <shortName evidence="2">RNA 2',3'-CPDase</shortName>
        <ecNumber evidence="2">3.1.4.58</ecNumber>
    </recommendedName>
</protein>
<dbReference type="EC" id="3.1.4.58" evidence="2"/>
<dbReference type="SUPFAM" id="SSF55144">
    <property type="entry name" value="LigT-like"/>
    <property type="match status" value="1"/>
</dbReference>
<dbReference type="PANTHER" id="PTHR35561:SF1">
    <property type="entry name" value="RNA 2',3'-CYCLIC PHOSPHODIESTERASE"/>
    <property type="match status" value="1"/>
</dbReference>
<reference evidence="3 4" key="1">
    <citation type="submission" date="2018-10" db="EMBL/GenBank/DDBJ databases">
        <title>Genomic Encyclopedia of Type Strains, Phase IV (KMG-IV): sequencing the most valuable type-strain genomes for metagenomic binning, comparative biology and taxonomic classification.</title>
        <authorList>
            <person name="Goeker M."/>
        </authorList>
    </citation>
    <scope>NUCLEOTIDE SEQUENCE [LARGE SCALE GENOMIC DNA]</scope>
    <source>
        <strain evidence="3 4">DSM 22653</strain>
    </source>
</reference>
<keyword evidence="3" id="KW-0436">Ligase</keyword>
<comment type="caution">
    <text evidence="3">The sequence shown here is derived from an EMBL/GenBank/DDBJ whole genome shotgun (WGS) entry which is preliminary data.</text>
</comment>
<keyword evidence="4" id="KW-1185">Reference proteome</keyword>
<dbReference type="OrthoDB" id="9789350at2"/>
<dbReference type="PANTHER" id="PTHR35561">
    <property type="entry name" value="RNA 2',3'-CYCLIC PHOSPHODIESTERASE"/>
    <property type="match status" value="1"/>
</dbReference>
<sequence length="201" mass="22225">MVLSENSRSKPESERMFVAVPVPASVRVHLAARTDHLLRTFPFQTTVHPQDYHITLLFLGDVPTARVAELRMVLGEAVRPLPSFRLSLGSLGTFGPEAHPTVLYVRIAGEAEKLADLARRVRTAAERLGFTGDRKPFVAHLTLARRYRGVKPYSPADAARIWGPGDDGTITSFAVDEVILFASHLGRRPMYEPRAAFPLEG</sequence>
<proteinExistence type="inferred from homology"/>
<dbReference type="Gene3D" id="3.90.1140.10">
    <property type="entry name" value="Cyclic phosphodiesterase"/>
    <property type="match status" value="1"/>
</dbReference>
<dbReference type="InterPro" id="IPR004175">
    <property type="entry name" value="RNA_CPDase"/>
</dbReference>